<feature type="transmembrane region" description="Helical" evidence="6">
    <location>
        <begin position="336"/>
        <end position="360"/>
    </location>
</feature>
<feature type="transmembrane region" description="Helical" evidence="6">
    <location>
        <begin position="122"/>
        <end position="142"/>
    </location>
</feature>
<evidence type="ECO:0000256" key="3">
    <source>
        <dbReference type="ARBA" id="ARBA00022692"/>
    </source>
</evidence>
<evidence type="ECO:0000256" key="2">
    <source>
        <dbReference type="ARBA" id="ARBA00022475"/>
    </source>
</evidence>
<dbReference type="STRING" id="515622.bpr_I1312"/>
<feature type="transmembrane region" description="Helical" evidence="6">
    <location>
        <begin position="255"/>
        <end position="275"/>
    </location>
</feature>
<evidence type="ECO:0000313" key="8">
    <source>
        <dbReference type="Proteomes" id="UP000001299"/>
    </source>
</evidence>
<keyword evidence="3 6" id="KW-0812">Transmembrane</keyword>
<feature type="transmembrane region" description="Helical" evidence="6">
    <location>
        <begin position="493"/>
        <end position="514"/>
    </location>
</feature>
<reference evidence="7 8" key="1">
    <citation type="journal article" date="2010" name="PLoS ONE">
        <title>The glycobiome of the rumen bacterium Butyrivibrio proteoclasticus B316(T) highlights adaptation to a polysaccharide-rich environment.</title>
        <authorList>
            <person name="Kelly W.J."/>
            <person name="Leahy S.C."/>
            <person name="Altermann E."/>
            <person name="Yeoman C.J."/>
            <person name="Dunne J.C."/>
            <person name="Kong Z."/>
            <person name="Pacheco D.M."/>
            <person name="Li D."/>
            <person name="Noel S.J."/>
            <person name="Moon C.D."/>
            <person name="Cookson A.L."/>
            <person name="Attwood G.T."/>
        </authorList>
    </citation>
    <scope>NUCLEOTIDE SEQUENCE [LARGE SCALE GENOMIC DNA]</scope>
    <source>
        <strain evidence="8">ATCC 51982 / DSM 14932 / B316</strain>
    </source>
</reference>
<feature type="transmembrane region" description="Helical" evidence="6">
    <location>
        <begin position="401"/>
        <end position="423"/>
    </location>
</feature>
<feature type="transmembrane region" description="Helical" evidence="6">
    <location>
        <begin position="372"/>
        <end position="394"/>
    </location>
</feature>
<feature type="transmembrane region" description="Helical" evidence="6">
    <location>
        <begin position="461"/>
        <end position="481"/>
    </location>
</feature>
<dbReference type="KEGG" id="bpb:bpr_I1312"/>
<organism evidence="7 8">
    <name type="scientific">Butyrivibrio proteoclasticus (strain ATCC 51982 / DSM 14932 / B316)</name>
    <name type="common">Clostridium proteoclasticum</name>
    <dbReference type="NCBI Taxonomy" id="515622"/>
    <lineage>
        <taxon>Bacteria</taxon>
        <taxon>Bacillati</taxon>
        <taxon>Bacillota</taxon>
        <taxon>Clostridia</taxon>
        <taxon>Lachnospirales</taxon>
        <taxon>Lachnospiraceae</taxon>
        <taxon>Butyrivibrio</taxon>
    </lineage>
</organism>
<accession>E0RUK9</accession>
<dbReference type="AlphaFoldDB" id="E0RUK9"/>
<comment type="subcellular location">
    <subcellularLocation>
        <location evidence="1">Cell membrane</location>
        <topology evidence="1">Multi-pass membrane protein</topology>
    </subcellularLocation>
</comment>
<proteinExistence type="predicted"/>
<evidence type="ECO:0000256" key="1">
    <source>
        <dbReference type="ARBA" id="ARBA00004651"/>
    </source>
</evidence>
<dbReference type="Proteomes" id="UP000001299">
    <property type="component" value="Chromosome 1"/>
</dbReference>
<dbReference type="HOGENOM" id="CLU_022017_2_1_9"/>
<evidence type="ECO:0000256" key="5">
    <source>
        <dbReference type="ARBA" id="ARBA00023136"/>
    </source>
</evidence>
<dbReference type="InterPro" id="IPR050833">
    <property type="entry name" value="Poly_Biosynth_Transport"/>
</dbReference>
<feature type="transmembrane region" description="Helical" evidence="6">
    <location>
        <begin position="429"/>
        <end position="452"/>
    </location>
</feature>
<name>E0RUK9_BUTPB</name>
<evidence type="ECO:0000256" key="4">
    <source>
        <dbReference type="ARBA" id="ARBA00022989"/>
    </source>
</evidence>
<sequence>MKTYTEEKRIRPDILTSTVFWSICIMMLFNIISVRIFGDMGAGFCCVPNTLFFLLYISFVLAAQKSVYVMVRLRARRSQFLNAETNMKRSMRMFSVAGIILAVLIGFGSFNFARNLLGSGKAYFQLIVVAVSLILLCPQGVLRGYLQGLGYTRPIVISDLLISVTSFVSGGIISGIMYSYGKKVNDLFHGDEYSAIYGASGMMLGLLIGSFIGLLQIIISYSLRKKEIAEIVKNGAPRYLDNKNDVYTSIRPIEYLYASALLMLLVDNLFFNFLQMKDGNNDAMIGAFGAYGGRIVSFVILVAFLCCIPFVKSWNRVMARIERDEIEGARDRLKKLLHFTYMLLIPVFTAIFVLADTIQVAIFEKSTSEISAIFRLAAILIVLLSIGVLVSWLLNHMGKKLLTTINLTVGWAVHIGLLVLLSIVLGHDLYTIIISEIVTFLIYDIMCMFMILKMLKLHSNILLNIGIPFLASGVAGLILLALDRILINVIGEILTLLISVIVFAIIYVLLMVVLRGIRTHELETVPLGRFFISFSSRVQHDSFYEE</sequence>
<dbReference type="EMBL" id="CP001810">
    <property type="protein sequence ID" value="ADL34050.1"/>
    <property type="molecule type" value="Genomic_DNA"/>
</dbReference>
<dbReference type="eggNOG" id="COG2244">
    <property type="taxonomic scope" value="Bacteria"/>
</dbReference>
<feature type="transmembrane region" description="Helical" evidence="6">
    <location>
        <begin position="20"/>
        <end position="38"/>
    </location>
</feature>
<keyword evidence="8" id="KW-1185">Reference proteome</keyword>
<dbReference type="PANTHER" id="PTHR30250">
    <property type="entry name" value="PST FAMILY PREDICTED COLANIC ACID TRANSPORTER"/>
    <property type="match status" value="1"/>
</dbReference>
<dbReference type="RefSeq" id="WP_013280704.1">
    <property type="nucleotide sequence ID" value="NC_014387.1"/>
</dbReference>
<feature type="transmembrane region" description="Helical" evidence="6">
    <location>
        <begin position="50"/>
        <end position="71"/>
    </location>
</feature>
<feature type="transmembrane region" description="Helical" evidence="6">
    <location>
        <begin position="196"/>
        <end position="219"/>
    </location>
</feature>
<keyword evidence="2" id="KW-1003">Cell membrane</keyword>
<keyword evidence="5 6" id="KW-0472">Membrane</keyword>
<evidence type="ECO:0000256" key="6">
    <source>
        <dbReference type="SAM" id="Phobius"/>
    </source>
</evidence>
<evidence type="ECO:0000313" key="7">
    <source>
        <dbReference type="EMBL" id="ADL34050.1"/>
    </source>
</evidence>
<dbReference type="PANTHER" id="PTHR30250:SF21">
    <property type="entry name" value="LIPID II FLIPPASE MURJ"/>
    <property type="match status" value="1"/>
</dbReference>
<gene>
    <name evidence="7" type="ordered locus">bpr_I1312</name>
</gene>
<feature type="transmembrane region" description="Helical" evidence="6">
    <location>
        <begin position="154"/>
        <end position="176"/>
    </location>
</feature>
<feature type="transmembrane region" description="Helical" evidence="6">
    <location>
        <begin position="295"/>
        <end position="315"/>
    </location>
</feature>
<feature type="transmembrane region" description="Helical" evidence="6">
    <location>
        <begin position="92"/>
        <end position="110"/>
    </location>
</feature>
<keyword evidence="4 6" id="KW-1133">Transmembrane helix</keyword>
<dbReference type="GO" id="GO:0005886">
    <property type="term" value="C:plasma membrane"/>
    <property type="evidence" value="ECO:0007669"/>
    <property type="project" value="UniProtKB-SubCell"/>
</dbReference>
<protein>
    <submittedName>
        <fullName evidence="7">Uncharacterized protein</fullName>
    </submittedName>
</protein>